<dbReference type="InterPro" id="IPR006660">
    <property type="entry name" value="Arsenate_reductase-like"/>
</dbReference>
<name>A0ABX1EAC0_9PROT</name>
<protein>
    <submittedName>
        <fullName evidence="3">ArsC family reductase</fullName>
    </submittedName>
</protein>
<dbReference type="NCBIfam" id="TIGR01617">
    <property type="entry name" value="arsC_related"/>
    <property type="match status" value="1"/>
</dbReference>
<comment type="caution">
    <text evidence="3">The sequence shown here is derived from an EMBL/GenBank/DDBJ whole genome shotgun (WGS) entry which is preliminary data.</text>
</comment>
<proteinExistence type="inferred from homology"/>
<evidence type="ECO:0000256" key="1">
    <source>
        <dbReference type="ARBA" id="ARBA00007198"/>
    </source>
</evidence>
<evidence type="ECO:0000313" key="4">
    <source>
        <dbReference type="Proteomes" id="UP000787635"/>
    </source>
</evidence>
<dbReference type="InterPro" id="IPR006504">
    <property type="entry name" value="Tscrpt_reg_Spx/MgsR"/>
</dbReference>
<evidence type="ECO:0000313" key="3">
    <source>
        <dbReference type="EMBL" id="NKC33778.1"/>
    </source>
</evidence>
<reference evidence="3 4" key="1">
    <citation type="submission" date="2020-03" db="EMBL/GenBank/DDBJ databases">
        <title>Roseomonas selenitidurans sp. nov. isolated from urban soil.</title>
        <authorList>
            <person name="Liu H."/>
        </authorList>
    </citation>
    <scope>NUCLEOTIDE SEQUENCE [LARGE SCALE GENOMIC DNA]</scope>
    <source>
        <strain evidence="3 4">BU-1</strain>
    </source>
</reference>
<dbReference type="Proteomes" id="UP000787635">
    <property type="component" value="Unassembled WGS sequence"/>
</dbReference>
<comment type="similarity">
    <text evidence="1 2">Belongs to the ArsC family.</text>
</comment>
<dbReference type="InterPro" id="IPR036249">
    <property type="entry name" value="Thioredoxin-like_sf"/>
</dbReference>
<accession>A0ABX1EAC0</accession>
<dbReference type="Pfam" id="PF03960">
    <property type="entry name" value="ArsC"/>
    <property type="match status" value="1"/>
</dbReference>
<dbReference type="EMBL" id="JAAVNE010000054">
    <property type="protein sequence ID" value="NKC33778.1"/>
    <property type="molecule type" value="Genomic_DNA"/>
</dbReference>
<dbReference type="CDD" id="cd03035">
    <property type="entry name" value="ArsC_Yffb"/>
    <property type="match status" value="1"/>
</dbReference>
<organism evidence="3 4">
    <name type="scientific">Falsiroseomonas selenitidurans</name>
    <dbReference type="NCBI Taxonomy" id="2716335"/>
    <lineage>
        <taxon>Bacteria</taxon>
        <taxon>Pseudomonadati</taxon>
        <taxon>Pseudomonadota</taxon>
        <taxon>Alphaproteobacteria</taxon>
        <taxon>Acetobacterales</taxon>
        <taxon>Roseomonadaceae</taxon>
        <taxon>Falsiroseomonas</taxon>
    </lineage>
</organism>
<dbReference type="Gene3D" id="3.40.30.10">
    <property type="entry name" value="Glutaredoxin"/>
    <property type="match status" value="1"/>
</dbReference>
<dbReference type="PANTHER" id="PTHR30041">
    <property type="entry name" value="ARSENATE REDUCTASE"/>
    <property type="match status" value="1"/>
</dbReference>
<dbReference type="SUPFAM" id="SSF52833">
    <property type="entry name" value="Thioredoxin-like"/>
    <property type="match status" value="1"/>
</dbReference>
<sequence>MPATNPVTLHGIRNCDTMKKARVWLESAGIAHGFHDYRMQGLPDGLLESWVARLGWEAMLNRAGTSFRKLAESQREALDAPRAIALMRAQPAMIRRPVLVAGPALLVGFRPAEYARLFGVTAPA</sequence>
<evidence type="ECO:0000256" key="2">
    <source>
        <dbReference type="PROSITE-ProRule" id="PRU01282"/>
    </source>
</evidence>
<dbReference type="NCBIfam" id="NF008107">
    <property type="entry name" value="PRK10853.1"/>
    <property type="match status" value="1"/>
</dbReference>
<keyword evidence="4" id="KW-1185">Reference proteome</keyword>
<dbReference type="PANTHER" id="PTHR30041:SF8">
    <property type="entry name" value="PROTEIN YFFB"/>
    <property type="match status" value="1"/>
</dbReference>
<dbReference type="PROSITE" id="PS51353">
    <property type="entry name" value="ARSC"/>
    <property type="match status" value="1"/>
</dbReference>
<gene>
    <name evidence="3" type="ORF">HEQ75_23155</name>
</gene>
<dbReference type="RefSeq" id="WP_168034500.1">
    <property type="nucleotide sequence ID" value="NZ_JAAVNE010000054.1"/>
</dbReference>